<dbReference type="InterPro" id="IPR006445">
    <property type="entry name" value="Phage-assoc_HI1409"/>
</dbReference>
<evidence type="ECO:0000256" key="1">
    <source>
        <dbReference type="SAM" id="MobiDB-lite"/>
    </source>
</evidence>
<dbReference type="Proteomes" id="UP000368474">
    <property type="component" value="Unassembled WGS sequence"/>
</dbReference>
<gene>
    <name evidence="3" type="ORF">PMO31116_04126</name>
</gene>
<organism evidence="3 4">
    <name type="scientific">Pandoraea morbifera</name>
    <dbReference type="NCBI Taxonomy" id="2508300"/>
    <lineage>
        <taxon>Bacteria</taxon>
        <taxon>Pseudomonadati</taxon>
        <taxon>Pseudomonadota</taxon>
        <taxon>Betaproteobacteria</taxon>
        <taxon>Burkholderiales</taxon>
        <taxon>Burkholderiaceae</taxon>
        <taxon>Pandoraea</taxon>
    </lineage>
</organism>
<feature type="region of interest" description="Disordered" evidence="1">
    <location>
        <begin position="455"/>
        <end position="523"/>
    </location>
</feature>
<dbReference type="InterPro" id="IPR024459">
    <property type="entry name" value="Acb1-like_N"/>
</dbReference>
<proteinExistence type="predicted"/>
<dbReference type="Pfam" id="PF06381">
    <property type="entry name" value="Phage_portal_3"/>
    <property type="match status" value="1"/>
</dbReference>
<protein>
    <submittedName>
        <fullName evidence="3">HI1409 family phage-associated protein</fullName>
    </submittedName>
</protein>
<dbReference type="RefSeq" id="WP_425494815.1">
    <property type="nucleotide sequence ID" value="NZ_CABPSD010000016.1"/>
</dbReference>
<dbReference type="AlphaFoldDB" id="A0A5E4XXQ5"/>
<dbReference type="EMBL" id="CABPSD010000016">
    <property type="protein sequence ID" value="VVE41120.1"/>
    <property type="molecule type" value="Genomic_DNA"/>
</dbReference>
<dbReference type="NCBIfam" id="TIGR01555">
    <property type="entry name" value="phge_rel_HI1409"/>
    <property type="match status" value="1"/>
</dbReference>
<sequence>MKRKDRKLARAPVAAVPVHAMRQAQSGKRWASGDSFQNFEARVGLGTSNQASQYTYGFDFISRNRVQMEAMYRSSWIVGAMVDTVADDMTRAGIEIGSQLDPDDKDKLNNAIERMSLWDRVNETGKWSRLYGGAIAVMLIDGQDVSTPLRPDRIAPGQFKGLYVLDRWLVQPSLNDLVTELGPDMGMPKYYDVVADSMALTRQRIHYSRVLRMDGVELPYWQKIAENLWGQSVIERLIDRLVAFDSTTAGAAQLVYKAHLRTYKVEGLREIIAAGGPALEGLIKNVDMIRRFQSNEGISLVDTKDEMQVDQYSFSGLDNVLLQFGQQLSGATQIPLVRLFGQSPAGLSATGESDLRNYYDGIAQQQERKLRNPITRLLDVLIRSELGTEPPEGFSWEFRPLWQMTAPEKAETAAKVIGAVVEAVDAGLMTQAGGMKEIRASSHATGVGTSITDEQIADADDEPPPPAERNLPDDAADPNSRPDSEEPPQSGEGKGGRGAVSNPATKDRQAGGRFGQWLSRWRS</sequence>
<name>A0A5E4XXQ5_9BURK</name>
<reference evidence="3 4" key="1">
    <citation type="submission" date="2019-08" db="EMBL/GenBank/DDBJ databases">
        <authorList>
            <person name="Peeters C."/>
        </authorList>
    </citation>
    <scope>NUCLEOTIDE SEQUENCE [LARGE SCALE GENOMIC DNA]</scope>
    <source>
        <strain evidence="3 4">LMG 31116</strain>
    </source>
</reference>
<evidence type="ECO:0000259" key="2">
    <source>
        <dbReference type="Pfam" id="PF06381"/>
    </source>
</evidence>
<accession>A0A5E4XXQ5</accession>
<feature type="domain" description="Anti-CBASS protein Acb1-like N-terminal" evidence="2">
    <location>
        <begin position="67"/>
        <end position="420"/>
    </location>
</feature>
<evidence type="ECO:0000313" key="4">
    <source>
        <dbReference type="Proteomes" id="UP000368474"/>
    </source>
</evidence>
<evidence type="ECO:0000313" key="3">
    <source>
        <dbReference type="EMBL" id="VVE41120.1"/>
    </source>
</evidence>
<keyword evidence="4" id="KW-1185">Reference proteome</keyword>